<reference evidence="2" key="1">
    <citation type="journal article" date="2023" name="Front. Plant Sci.">
        <title>Chromosomal-level genome assembly of Melastoma candidum provides insights into trichome evolution.</title>
        <authorList>
            <person name="Zhong Y."/>
            <person name="Wu W."/>
            <person name="Sun C."/>
            <person name="Zou P."/>
            <person name="Liu Y."/>
            <person name="Dai S."/>
            <person name="Zhou R."/>
        </authorList>
    </citation>
    <scope>NUCLEOTIDE SEQUENCE [LARGE SCALE GENOMIC DNA]</scope>
</reference>
<name>A0ACB9NUI5_9MYRT</name>
<comment type="caution">
    <text evidence="1">The sequence shown here is derived from an EMBL/GenBank/DDBJ whole genome shotgun (WGS) entry which is preliminary data.</text>
</comment>
<sequence>MQMVSRQEVYNERISEPTQTPSSLNLAKDTKPLLNLKFKNICRDSLSSQLPPWDEEKSSVKGQRSKRKRPSPAVLKNTNDEDGGASQSRRDYLVDGIMDANWVLKKLGKDAIGKGVEIHQASDKTWHKGVVTDVIEGTEAK</sequence>
<protein>
    <submittedName>
        <fullName evidence="1">Uncharacterized protein</fullName>
    </submittedName>
</protein>
<evidence type="ECO:0000313" key="2">
    <source>
        <dbReference type="Proteomes" id="UP001057402"/>
    </source>
</evidence>
<evidence type="ECO:0000313" key="1">
    <source>
        <dbReference type="EMBL" id="KAI4339069.1"/>
    </source>
</evidence>
<dbReference type="Proteomes" id="UP001057402">
    <property type="component" value="Chromosome 7"/>
</dbReference>
<accession>A0ACB9NUI5</accession>
<gene>
    <name evidence="1" type="ORF">MLD38_024051</name>
</gene>
<dbReference type="EMBL" id="CM042886">
    <property type="protein sequence ID" value="KAI4339069.1"/>
    <property type="molecule type" value="Genomic_DNA"/>
</dbReference>
<organism evidence="1 2">
    <name type="scientific">Melastoma candidum</name>
    <dbReference type="NCBI Taxonomy" id="119954"/>
    <lineage>
        <taxon>Eukaryota</taxon>
        <taxon>Viridiplantae</taxon>
        <taxon>Streptophyta</taxon>
        <taxon>Embryophyta</taxon>
        <taxon>Tracheophyta</taxon>
        <taxon>Spermatophyta</taxon>
        <taxon>Magnoliopsida</taxon>
        <taxon>eudicotyledons</taxon>
        <taxon>Gunneridae</taxon>
        <taxon>Pentapetalae</taxon>
        <taxon>rosids</taxon>
        <taxon>malvids</taxon>
        <taxon>Myrtales</taxon>
        <taxon>Melastomataceae</taxon>
        <taxon>Melastomatoideae</taxon>
        <taxon>Melastomateae</taxon>
        <taxon>Melastoma</taxon>
    </lineage>
</organism>
<keyword evidence="2" id="KW-1185">Reference proteome</keyword>
<proteinExistence type="predicted"/>